<dbReference type="PANTHER" id="PTHR22639">
    <property type="entry name" value="GAG-RELATED PROTEIN"/>
    <property type="match status" value="1"/>
</dbReference>
<dbReference type="SUPFAM" id="SSF57756">
    <property type="entry name" value="Retrovirus zinc finger-like domains"/>
    <property type="match status" value="1"/>
</dbReference>
<dbReference type="PROSITE" id="PS50158">
    <property type="entry name" value="ZF_CCHC"/>
    <property type="match status" value="1"/>
</dbReference>
<dbReference type="SMART" id="SM00343">
    <property type="entry name" value="ZnF_C2HC"/>
    <property type="match status" value="3"/>
</dbReference>
<evidence type="ECO:0000259" key="2">
    <source>
        <dbReference type="PROSITE" id="PS50158"/>
    </source>
</evidence>
<accession>A0A8J9VD42</accession>
<protein>
    <submittedName>
        <fullName evidence="3">ZCCHC3 protein</fullName>
    </submittedName>
</protein>
<dbReference type="AlphaFoldDB" id="A0A8J9VD42"/>
<dbReference type="PANTHER" id="PTHR22639:SF3">
    <property type="entry name" value="ZINC FINGER CCHC DOMAIN-CONTAINING PROTEIN 3"/>
    <property type="match status" value="1"/>
</dbReference>
<evidence type="ECO:0000256" key="1">
    <source>
        <dbReference type="PROSITE-ProRule" id="PRU00047"/>
    </source>
</evidence>
<sequence length="180" mass="19977">MSKFARQRSVKITFLDLQESQLKNVNNLLTKHGVATLYIEGIQRKSKTACEVTFKSRAILQQASPALLGDNTVEVETFGSGVTVITARRIPWSGMIIKLDSGYRSMEPYSIPRGCHRCGSTEHFVAQCKVKKCAKCWEEGHMASECSNQMKCSFCLGTGHAARTCPVSYTNAVKMNTTWS</sequence>
<reference evidence="3" key="1">
    <citation type="submission" date="2022-01" db="EMBL/GenBank/DDBJ databases">
        <authorList>
            <person name="Braso-Vives M."/>
        </authorList>
    </citation>
    <scope>NUCLEOTIDE SEQUENCE</scope>
</reference>
<evidence type="ECO:0000313" key="3">
    <source>
        <dbReference type="EMBL" id="CAH1233536.1"/>
    </source>
</evidence>
<dbReference type="GO" id="GO:0003723">
    <property type="term" value="F:RNA binding"/>
    <property type="evidence" value="ECO:0007669"/>
    <property type="project" value="InterPro"/>
</dbReference>
<keyword evidence="1" id="KW-0863">Zinc-finger</keyword>
<organism evidence="3 4">
    <name type="scientific">Branchiostoma lanceolatum</name>
    <name type="common">Common lancelet</name>
    <name type="synonym">Amphioxus lanceolatum</name>
    <dbReference type="NCBI Taxonomy" id="7740"/>
    <lineage>
        <taxon>Eukaryota</taxon>
        <taxon>Metazoa</taxon>
        <taxon>Chordata</taxon>
        <taxon>Cephalochordata</taxon>
        <taxon>Leptocardii</taxon>
        <taxon>Amphioxiformes</taxon>
        <taxon>Branchiostomatidae</taxon>
        <taxon>Branchiostoma</taxon>
    </lineage>
</organism>
<dbReference type="EMBL" id="OV696686">
    <property type="protein sequence ID" value="CAH1233536.1"/>
    <property type="molecule type" value="Genomic_DNA"/>
</dbReference>
<dbReference type="Gene3D" id="4.10.60.10">
    <property type="entry name" value="Zinc finger, CCHC-type"/>
    <property type="match status" value="1"/>
</dbReference>
<keyword evidence="1" id="KW-0479">Metal-binding</keyword>
<dbReference type="InterPro" id="IPR042509">
    <property type="entry name" value="ZCCHC3"/>
</dbReference>
<gene>
    <name evidence="3" type="primary">ZCCHC3</name>
    <name evidence="3" type="ORF">BLAG_LOCUS2279</name>
</gene>
<dbReference type="GO" id="GO:0002218">
    <property type="term" value="P:activation of innate immune response"/>
    <property type="evidence" value="ECO:0007669"/>
    <property type="project" value="InterPro"/>
</dbReference>
<evidence type="ECO:0000313" key="4">
    <source>
        <dbReference type="Proteomes" id="UP000838412"/>
    </source>
</evidence>
<dbReference type="OrthoDB" id="3863715at2759"/>
<dbReference type="GO" id="GO:0003690">
    <property type="term" value="F:double-stranded DNA binding"/>
    <property type="evidence" value="ECO:0007669"/>
    <property type="project" value="InterPro"/>
</dbReference>
<dbReference type="InterPro" id="IPR001878">
    <property type="entry name" value="Znf_CCHC"/>
</dbReference>
<dbReference type="InterPro" id="IPR036875">
    <property type="entry name" value="Znf_CCHC_sf"/>
</dbReference>
<proteinExistence type="predicted"/>
<dbReference type="Proteomes" id="UP000838412">
    <property type="component" value="Chromosome 1"/>
</dbReference>
<keyword evidence="1" id="KW-0862">Zinc</keyword>
<dbReference type="Pfam" id="PF00098">
    <property type="entry name" value="zf-CCHC"/>
    <property type="match status" value="2"/>
</dbReference>
<dbReference type="GO" id="GO:0008270">
    <property type="term" value="F:zinc ion binding"/>
    <property type="evidence" value="ECO:0007669"/>
    <property type="project" value="UniProtKB-KW"/>
</dbReference>
<keyword evidence="4" id="KW-1185">Reference proteome</keyword>
<feature type="domain" description="CCHC-type" evidence="2">
    <location>
        <begin position="132"/>
        <end position="148"/>
    </location>
</feature>
<name>A0A8J9VD42_BRALA</name>